<dbReference type="InterPro" id="IPR052308">
    <property type="entry name" value="PPR_domain-containing"/>
</dbReference>
<evidence type="ECO:0008006" key="6">
    <source>
        <dbReference type="Google" id="ProtNLM"/>
    </source>
</evidence>
<keyword evidence="1" id="KW-0677">Repeat</keyword>
<dbReference type="AlphaFoldDB" id="A0A835E2T6"/>
<dbReference type="Pfam" id="PF01535">
    <property type="entry name" value="PPR"/>
    <property type="match status" value="1"/>
</dbReference>
<comment type="caution">
    <text evidence="4">The sequence shown here is derived from an EMBL/GenBank/DDBJ whole genome shotgun (WGS) entry which is preliminary data.</text>
</comment>
<accession>A0A835E2T6</accession>
<gene>
    <name evidence="4" type="ORF">HU200_054098</name>
</gene>
<dbReference type="PROSITE" id="PS51375">
    <property type="entry name" value="PPR"/>
    <property type="match status" value="1"/>
</dbReference>
<keyword evidence="2" id="KW-0809">Transit peptide</keyword>
<evidence type="ECO:0000256" key="3">
    <source>
        <dbReference type="PROSITE-ProRule" id="PRU00708"/>
    </source>
</evidence>
<dbReference type="PANTHER" id="PTHR47937">
    <property type="entry name" value="PLASTID TRANSCRIPTIONALLY ACTIVE CHROMOSOME 2-LIKE PROTEIN"/>
    <property type="match status" value="1"/>
</dbReference>
<evidence type="ECO:0000313" key="5">
    <source>
        <dbReference type="Proteomes" id="UP000636709"/>
    </source>
</evidence>
<dbReference type="PANTHER" id="PTHR47937:SF5">
    <property type="entry name" value="PENTATRICOPEPTIDE REPEAT-CONTAINING PROTEIN"/>
    <property type="match status" value="1"/>
</dbReference>
<dbReference type="EMBL" id="JACEFO010002325">
    <property type="protein sequence ID" value="KAF8665525.1"/>
    <property type="molecule type" value="Genomic_DNA"/>
</dbReference>
<evidence type="ECO:0000256" key="2">
    <source>
        <dbReference type="ARBA" id="ARBA00022946"/>
    </source>
</evidence>
<feature type="repeat" description="PPR" evidence="3">
    <location>
        <begin position="157"/>
        <end position="187"/>
    </location>
</feature>
<sequence>MNSMTEVELVTMHQQDLQHQHARITCAAVLAALLCAHRLEFFALHRFTLQAAVPPTATPVLYLFALAACRLPDNALHHLRLLARPGSPVPPSPATYRVVVKCLVADHGRFTDVILLKDEMLDSGFVGPDPKVYNLLMAGFMGADGAKAVGCGFVRFGAESYNEVVDALGQNGKLEDALKMFDRMLKEHDRHRLHLRARQGLNEWNIQNVWMHGTKLLGQGFKCGYYGFVNHGGGAIWLRDNLGAIVGEVRQCNSVPRAVRDAISPVHGLVSRVSGLLPDQPRRNLLVRCGLDLFGLCGC</sequence>
<protein>
    <recommendedName>
        <fullName evidence="6">Pentatricopeptide repeat-containing protein</fullName>
    </recommendedName>
</protein>
<evidence type="ECO:0000256" key="1">
    <source>
        <dbReference type="ARBA" id="ARBA00022737"/>
    </source>
</evidence>
<proteinExistence type="predicted"/>
<dbReference type="InterPro" id="IPR002885">
    <property type="entry name" value="PPR_rpt"/>
</dbReference>
<dbReference type="NCBIfam" id="TIGR00756">
    <property type="entry name" value="PPR"/>
    <property type="match status" value="1"/>
</dbReference>
<evidence type="ECO:0000313" key="4">
    <source>
        <dbReference type="EMBL" id="KAF8665525.1"/>
    </source>
</evidence>
<name>A0A835E2T6_9POAL</name>
<keyword evidence="5" id="KW-1185">Reference proteome</keyword>
<dbReference type="Proteomes" id="UP000636709">
    <property type="component" value="Unassembled WGS sequence"/>
</dbReference>
<dbReference type="InterPro" id="IPR011990">
    <property type="entry name" value="TPR-like_helical_dom_sf"/>
</dbReference>
<dbReference type="Gene3D" id="1.25.40.10">
    <property type="entry name" value="Tetratricopeptide repeat domain"/>
    <property type="match status" value="1"/>
</dbReference>
<dbReference type="OrthoDB" id="686584at2759"/>
<organism evidence="4 5">
    <name type="scientific">Digitaria exilis</name>
    <dbReference type="NCBI Taxonomy" id="1010633"/>
    <lineage>
        <taxon>Eukaryota</taxon>
        <taxon>Viridiplantae</taxon>
        <taxon>Streptophyta</taxon>
        <taxon>Embryophyta</taxon>
        <taxon>Tracheophyta</taxon>
        <taxon>Spermatophyta</taxon>
        <taxon>Magnoliopsida</taxon>
        <taxon>Liliopsida</taxon>
        <taxon>Poales</taxon>
        <taxon>Poaceae</taxon>
        <taxon>PACMAD clade</taxon>
        <taxon>Panicoideae</taxon>
        <taxon>Panicodae</taxon>
        <taxon>Paniceae</taxon>
        <taxon>Anthephorinae</taxon>
        <taxon>Digitaria</taxon>
    </lineage>
</organism>
<reference evidence="4" key="1">
    <citation type="submission" date="2020-07" db="EMBL/GenBank/DDBJ databases">
        <title>Genome sequence and genetic diversity analysis of an under-domesticated orphan crop, white fonio (Digitaria exilis).</title>
        <authorList>
            <person name="Bennetzen J.L."/>
            <person name="Chen S."/>
            <person name="Ma X."/>
            <person name="Wang X."/>
            <person name="Yssel A.E.J."/>
            <person name="Chaluvadi S.R."/>
            <person name="Johnson M."/>
            <person name="Gangashetty P."/>
            <person name="Hamidou F."/>
            <person name="Sanogo M.D."/>
            <person name="Zwaenepoel A."/>
            <person name="Wallace J."/>
            <person name="Van De Peer Y."/>
            <person name="Van Deynze A."/>
        </authorList>
    </citation>
    <scope>NUCLEOTIDE SEQUENCE</scope>
    <source>
        <tissue evidence="4">Leaves</tissue>
    </source>
</reference>